<name>A0ABZ0L4V7_9BACL</name>
<dbReference type="NCBIfam" id="TIGR02136">
    <property type="entry name" value="ptsS_2"/>
    <property type="match status" value="1"/>
</dbReference>
<feature type="signal peptide" evidence="10">
    <location>
        <begin position="1"/>
        <end position="26"/>
    </location>
</feature>
<keyword evidence="6 10" id="KW-0592">Phosphate transport</keyword>
<evidence type="ECO:0000256" key="8">
    <source>
        <dbReference type="ARBA" id="ARBA00023139"/>
    </source>
</evidence>
<dbReference type="Gene3D" id="3.40.190.10">
    <property type="entry name" value="Periplasmic binding protein-like II"/>
    <property type="match status" value="2"/>
</dbReference>
<gene>
    <name evidence="13" type="ORF">QWT69_15505</name>
</gene>
<dbReference type="InterPro" id="IPR050811">
    <property type="entry name" value="Phosphate_ABC_transporter"/>
</dbReference>
<evidence type="ECO:0000256" key="1">
    <source>
        <dbReference type="ARBA" id="ARBA00002841"/>
    </source>
</evidence>
<evidence type="ECO:0000256" key="10">
    <source>
        <dbReference type="RuleBase" id="RU367119"/>
    </source>
</evidence>
<keyword evidence="9 10" id="KW-0449">Lipoprotein</keyword>
<dbReference type="PROSITE" id="PS51257">
    <property type="entry name" value="PROKAR_LIPOPROTEIN"/>
    <property type="match status" value="1"/>
</dbReference>
<organism evidence="13 14">
    <name type="scientific">Sporosarcina oncorhynchi</name>
    <dbReference type="NCBI Taxonomy" id="3056444"/>
    <lineage>
        <taxon>Bacteria</taxon>
        <taxon>Bacillati</taxon>
        <taxon>Bacillota</taxon>
        <taxon>Bacilli</taxon>
        <taxon>Bacillales</taxon>
        <taxon>Caryophanaceae</taxon>
        <taxon>Sporosarcina</taxon>
    </lineage>
</organism>
<comment type="function">
    <text evidence="1">Part of the ABC transporter complex PstSACB involved in phosphate import.</text>
</comment>
<evidence type="ECO:0000259" key="12">
    <source>
        <dbReference type="Pfam" id="PF12849"/>
    </source>
</evidence>
<keyword evidence="5 10" id="KW-0813">Transport</keyword>
<keyword evidence="10" id="KW-1003">Cell membrane</keyword>
<dbReference type="Pfam" id="PF12849">
    <property type="entry name" value="PBP_like_2"/>
    <property type="match status" value="1"/>
</dbReference>
<evidence type="ECO:0000256" key="7">
    <source>
        <dbReference type="ARBA" id="ARBA00022729"/>
    </source>
</evidence>
<dbReference type="CDD" id="cd13654">
    <property type="entry name" value="PBP2_phosphate_like_2"/>
    <property type="match status" value="1"/>
</dbReference>
<keyword evidence="7 10" id="KW-0732">Signal</keyword>
<sequence>MKVNKFLLFMIVAALTAIIAACGTEADDTNKDDSAAGKTPDKNTASAQDSAAEDLEGSVVIDGSGTVYPLMARLAEEYMINEQEGVSVEVSRAGTSAGFKKFLVENGTDFNDASRQIKDEEAAEADKLGIEVKELKVALDGLTFVINKDNDWANEMTPEQLVSIFLADGNVEKWSDINPEWPDEKINAMGPNENHGTYEFFYEKILDKQDMNSNVNLQQEYSTLVNLVSEDKNGIAFFGFGYYVNNQEKLQAVGVDFGNGPVEPALDTIAEDGAYADFTRPVFTYLNVNHAKEKPQVRDYAIYVMNNINKFAGETGFAPIPETEVKEVISFLEGLN</sequence>
<dbReference type="InterPro" id="IPR011862">
    <property type="entry name" value="Phos-bd"/>
</dbReference>
<keyword evidence="8 10" id="KW-0564">Palmitate</keyword>
<evidence type="ECO:0000256" key="2">
    <source>
        <dbReference type="ARBA" id="ARBA00004193"/>
    </source>
</evidence>
<feature type="compositionally biased region" description="Basic and acidic residues" evidence="11">
    <location>
        <begin position="28"/>
        <end position="41"/>
    </location>
</feature>
<keyword evidence="10" id="KW-0472">Membrane</keyword>
<evidence type="ECO:0000256" key="3">
    <source>
        <dbReference type="ARBA" id="ARBA00008725"/>
    </source>
</evidence>
<dbReference type="SUPFAM" id="SSF53850">
    <property type="entry name" value="Periplasmic binding protein-like II"/>
    <property type="match status" value="1"/>
</dbReference>
<dbReference type="InterPro" id="IPR024370">
    <property type="entry name" value="PBP_domain"/>
</dbReference>
<evidence type="ECO:0000256" key="6">
    <source>
        <dbReference type="ARBA" id="ARBA00022592"/>
    </source>
</evidence>
<feature type="domain" description="PBP" evidence="12">
    <location>
        <begin position="56"/>
        <end position="305"/>
    </location>
</feature>
<evidence type="ECO:0000313" key="13">
    <source>
        <dbReference type="EMBL" id="WOV87242.1"/>
    </source>
</evidence>
<dbReference type="RefSeq" id="WP_317967172.1">
    <property type="nucleotide sequence ID" value="NZ_CP129118.1"/>
</dbReference>
<evidence type="ECO:0000256" key="9">
    <source>
        <dbReference type="ARBA" id="ARBA00023288"/>
    </source>
</evidence>
<comment type="function">
    <text evidence="10">Involved in the system for phosphate transport across the cytoplasmic membrane.</text>
</comment>
<evidence type="ECO:0000256" key="4">
    <source>
        <dbReference type="ARBA" id="ARBA00011529"/>
    </source>
</evidence>
<dbReference type="PANTHER" id="PTHR30570:SF1">
    <property type="entry name" value="PHOSPHATE-BINDING PROTEIN PSTS"/>
    <property type="match status" value="1"/>
</dbReference>
<accession>A0ABZ0L4V7</accession>
<feature type="chain" id="PRO_5045008560" description="Phosphate-binding protein" evidence="10">
    <location>
        <begin position="27"/>
        <end position="336"/>
    </location>
</feature>
<evidence type="ECO:0000256" key="5">
    <source>
        <dbReference type="ARBA" id="ARBA00022448"/>
    </source>
</evidence>
<keyword evidence="14" id="KW-1185">Reference proteome</keyword>
<feature type="region of interest" description="Disordered" evidence="11">
    <location>
        <begin position="28"/>
        <end position="51"/>
    </location>
</feature>
<proteinExistence type="inferred from homology"/>
<dbReference type="EMBL" id="CP129118">
    <property type="protein sequence ID" value="WOV87242.1"/>
    <property type="molecule type" value="Genomic_DNA"/>
</dbReference>
<evidence type="ECO:0000256" key="11">
    <source>
        <dbReference type="SAM" id="MobiDB-lite"/>
    </source>
</evidence>
<comment type="subunit">
    <text evidence="4 10">The complex is composed of two ATP-binding proteins (PstB), two transmembrane proteins (PstC and PstA) and a solute-binding protein (PstS).</text>
</comment>
<protein>
    <recommendedName>
        <fullName evidence="10">Phosphate-binding protein</fullName>
    </recommendedName>
</protein>
<comment type="similarity">
    <text evidence="3 10">Belongs to the PstS family.</text>
</comment>
<evidence type="ECO:0000313" key="14">
    <source>
        <dbReference type="Proteomes" id="UP001303902"/>
    </source>
</evidence>
<comment type="subcellular location">
    <subcellularLocation>
        <location evidence="2 10">Cell membrane</location>
        <topology evidence="2 10">Lipid-anchor</topology>
    </subcellularLocation>
</comment>
<dbReference type="PANTHER" id="PTHR30570">
    <property type="entry name" value="PERIPLASMIC PHOSPHATE BINDING COMPONENT OF PHOSPHATE ABC TRANSPORTER"/>
    <property type="match status" value="1"/>
</dbReference>
<dbReference type="Proteomes" id="UP001303902">
    <property type="component" value="Chromosome"/>
</dbReference>
<reference evidence="13 14" key="1">
    <citation type="submission" date="2023-06" db="EMBL/GenBank/DDBJ databases">
        <title>Sporosarcina sp. nov., isolated from Korean tranditional fermented seafood 'Jeotgal'.</title>
        <authorList>
            <person name="Yang A.I."/>
            <person name="Shin N.-R."/>
        </authorList>
    </citation>
    <scope>NUCLEOTIDE SEQUENCE [LARGE SCALE GENOMIC DNA]</scope>
    <source>
        <strain evidence="13 14">T2O-4</strain>
    </source>
</reference>